<evidence type="ECO:0000313" key="4">
    <source>
        <dbReference type="EMBL" id="ACF13125.1"/>
    </source>
</evidence>
<proteinExistence type="predicted"/>
<accession>B3QVR8</accession>
<dbReference type="KEGG" id="cts:Ctha_0655"/>
<dbReference type="CDD" id="cd03228">
    <property type="entry name" value="ABCC_MRP_Like"/>
    <property type="match status" value="1"/>
</dbReference>
<dbReference type="InterPro" id="IPR017871">
    <property type="entry name" value="ABC_transporter-like_CS"/>
</dbReference>
<dbReference type="GO" id="GO:0034040">
    <property type="term" value="F:ATPase-coupled lipid transmembrane transporter activity"/>
    <property type="evidence" value="ECO:0007669"/>
    <property type="project" value="TreeGrafter"/>
</dbReference>
<reference evidence="4 5" key="1">
    <citation type="submission" date="2008-06" db="EMBL/GenBank/DDBJ databases">
        <title>Complete sequence of Chloroherpeton thalassium ATCC 35110.</title>
        <authorList>
            <consortium name="US DOE Joint Genome Institute"/>
            <person name="Lucas S."/>
            <person name="Copeland A."/>
            <person name="Lapidus A."/>
            <person name="Glavina del Rio T."/>
            <person name="Dalin E."/>
            <person name="Tice H."/>
            <person name="Bruce D."/>
            <person name="Goodwin L."/>
            <person name="Pitluck S."/>
            <person name="Schmutz J."/>
            <person name="Larimer F."/>
            <person name="Land M."/>
            <person name="Hauser L."/>
            <person name="Kyrpides N."/>
            <person name="Mikhailova N."/>
            <person name="Liu Z."/>
            <person name="Li T."/>
            <person name="Zhao F."/>
            <person name="Overmann J."/>
            <person name="Bryant D.A."/>
            <person name="Richardson P."/>
        </authorList>
    </citation>
    <scope>NUCLEOTIDE SEQUENCE [LARGE SCALE GENOMIC DNA]</scope>
    <source>
        <strain evidence="5">ATCC 35110 / GB-78</strain>
    </source>
</reference>
<keyword evidence="2" id="KW-0067">ATP-binding</keyword>
<dbReference type="InterPro" id="IPR039421">
    <property type="entry name" value="Type_1_exporter"/>
</dbReference>
<protein>
    <submittedName>
        <fullName evidence="4">ABC transporter-related protein</fullName>
    </submittedName>
</protein>
<dbReference type="InterPro" id="IPR027417">
    <property type="entry name" value="P-loop_NTPase"/>
</dbReference>
<evidence type="ECO:0000259" key="3">
    <source>
        <dbReference type="PROSITE" id="PS50893"/>
    </source>
</evidence>
<keyword evidence="5" id="KW-1185">Reference proteome</keyword>
<dbReference type="AlphaFoldDB" id="B3QVR8"/>
<dbReference type="RefSeq" id="WP_012499209.1">
    <property type="nucleotide sequence ID" value="NC_011026.1"/>
</dbReference>
<organism evidence="4 5">
    <name type="scientific">Chloroherpeton thalassium (strain ATCC 35110 / GB-78)</name>
    <dbReference type="NCBI Taxonomy" id="517418"/>
    <lineage>
        <taxon>Bacteria</taxon>
        <taxon>Pseudomonadati</taxon>
        <taxon>Chlorobiota</taxon>
        <taxon>Chlorobiia</taxon>
        <taxon>Chlorobiales</taxon>
        <taxon>Chloroherpetonaceae</taxon>
        <taxon>Chloroherpeton</taxon>
    </lineage>
</organism>
<dbReference type="GO" id="GO:0005524">
    <property type="term" value="F:ATP binding"/>
    <property type="evidence" value="ECO:0007669"/>
    <property type="project" value="UniProtKB-KW"/>
</dbReference>
<keyword evidence="1" id="KW-0547">Nucleotide-binding</keyword>
<name>B3QVR8_CHLT3</name>
<dbReference type="InterPro" id="IPR003439">
    <property type="entry name" value="ABC_transporter-like_ATP-bd"/>
</dbReference>
<gene>
    <name evidence="4" type="ordered locus">Ctha_0655</name>
</gene>
<dbReference type="InterPro" id="IPR003593">
    <property type="entry name" value="AAA+_ATPase"/>
</dbReference>
<dbReference type="HOGENOM" id="CLU_000604_1_22_10"/>
<dbReference type="Gene3D" id="3.40.50.300">
    <property type="entry name" value="P-loop containing nucleotide triphosphate hydrolases"/>
    <property type="match status" value="1"/>
</dbReference>
<evidence type="ECO:0000256" key="2">
    <source>
        <dbReference type="ARBA" id="ARBA00022840"/>
    </source>
</evidence>
<dbReference type="STRING" id="517418.Ctha_0655"/>
<dbReference type="PROSITE" id="PS50893">
    <property type="entry name" value="ABC_TRANSPORTER_2"/>
    <property type="match status" value="1"/>
</dbReference>
<feature type="domain" description="ABC transporter" evidence="3">
    <location>
        <begin position="2"/>
        <end position="216"/>
    </location>
</feature>
<dbReference type="eggNOG" id="COG1132">
    <property type="taxonomic scope" value="Bacteria"/>
</dbReference>
<dbReference type="GO" id="GO:0016887">
    <property type="term" value="F:ATP hydrolysis activity"/>
    <property type="evidence" value="ECO:0007669"/>
    <property type="project" value="InterPro"/>
</dbReference>
<evidence type="ECO:0000313" key="5">
    <source>
        <dbReference type="Proteomes" id="UP000001208"/>
    </source>
</evidence>
<dbReference type="SMART" id="SM00382">
    <property type="entry name" value="AAA"/>
    <property type="match status" value="1"/>
</dbReference>
<dbReference type="Pfam" id="PF00005">
    <property type="entry name" value="ABC_tran"/>
    <property type="match status" value="1"/>
</dbReference>
<dbReference type="Proteomes" id="UP000001208">
    <property type="component" value="Chromosome"/>
</dbReference>
<dbReference type="PANTHER" id="PTHR24221">
    <property type="entry name" value="ATP-BINDING CASSETTE SUB-FAMILY B"/>
    <property type="match status" value="1"/>
</dbReference>
<dbReference type="PROSITE" id="PS00211">
    <property type="entry name" value="ABC_TRANSPORTER_1"/>
    <property type="match status" value="1"/>
</dbReference>
<dbReference type="SUPFAM" id="SSF52540">
    <property type="entry name" value="P-loop containing nucleoside triphosphate hydrolases"/>
    <property type="match status" value="1"/>
</dbReference>
<evidence type="ECO:0000256" key="1">
    <source>
        <dbReference type="ARBA" id="ARBA00022741"/>
    </source>
</evidence>
<dbReference type="PANTHER" id="PTHR24221:SF654">
    <property type="entry name" value="ATP-BINDING CASSETTE SUB-FAMILY B MEMBER 6"/>
    <property type="match status" value="1"/>
</dbReference>
<dbReference type="EMBL" id="CP001100">
    <property type="protein sequence ID" value="ACF13125.1"/>
    <property type="molecule type" value="Genomic_DNA"/>
</dbReference>
<sequence length="217" mass="24097">MIELKQVYVNRGGETILSAISCRIGEGEKVVFRGTSGSGKSTLLKTLIGGQKISSGQMLFQGQPVEKKNIFSVRNSMSYIGQEPILGAETVREALLLPFSFKAHRHAKPSEEQIFLQLEKMHLRRDIIERKSAEISGGEKQRIAIARALLLRKRVFIADEITSALDPESKEAVMQCLFKPAHTVISVSHDPDWIARCSRILTIENGQLKESSAHGND</sequence>